<keyword evidence="3" id="KW-1185">Reference proteome</keyword>
<feature type="region of interest" description="Disordered" evidence="1">
    <location>
        <begin position="1"/>
        <end position="40"/>
    </location>
</feature>
<evidence type="ECO:0000313" key="2">
    <source>
        <dbReference type="EMBL" id="ESK51874.1"/>
    </source>
</evidence>
<dbReference type="HOGENOM" id="CLU_2406578_0_0_6"/>
<dbReference type="Proteomes" id="UP000018418">
    <property type="component" value="Unassembled WGS sequence"/>
</dbReference>
<sequence>MARTVRTPGATEEPTEEAKEPVATEQENEPMVGEQVSHSGETEDFMPAWAVAILDGQKRIENKLDALAAEAGLKITKPPRFKFDPAKGHVME</sequence>
<evidence type="ECO:0000256" key="1">
    <source>
        <dbReference type="SAM" id="MobiDB-lite"/>
    </source>
</evidence>
<dbReference type="PATRIC" id="fig|1341683.3.peg.959"/>
<dbReference type="EMBL" id="AYEU01000004">
    <property type="protein sequence ID" value="ESK51874.1"/>
    <property type="molecule type" value="Genomic_DNA"/>
</dbReference>
<comment type="caution">
    <text evidence="2">The sequence shown here is derived from an EMBL/GenBank/DDBJ whole genome shotgun (WGS) entry which is preliminary data.</text>
</comment>
<dbReference type="AlphaFoldDB" id="V2VVW1"/>
<proteinExistence type="predicted"/>
<name>V2VVW1_9GAMM</name>
<gene>
    <name evidence="2" type="ORF">P255_00969</name>
</gene>
<evidence type="ECO:0000313" key="3">
    <source>
        <dbReference type="Proteomes" id="UP000018418"/>
    </source>
</evidence>
<protein>
    <submittedName>
        <fullName evidence="2">Uncharacterized protein</fullName>
    </submittedName>
</protein>
<organism evidence="2 3">
    <name type="scientific">Acinetobacter brisouii CIP 110357</name>
    <dbReference type="NCBI Taxonomy" id="1341683"/>
    <lineage>
        <taxon>Bacteria</taxon>
        <taxon>Pseudomonadati</taxon>
        <taxon>Pseudomonadota</taxon>
        <taxon>Gammaproteobacteria</taxon>
        <taxon>Moraxellales</taxon>
        <taxon>Moraxellaceae</taxon>
        <taxon>Acinetobacter</taxon>
    </lineage>
</organism>
<reference evidence="2 3" key="1">
    <citation type="submission" date="2013-10" db="EMBL/GenBank/DDBJ databases">
        <title>The Genome Sequence of Acinetobacter brisouii CIP 110357.</title>
        <authorList>
            <consortium name="The Broad Institute Genomics Platform"/>
            <consortium name="The Broad Institute Genome Sequencing Center for Infectious Disease"/>
            <person name="Cerqueira G."/>
            <person name="Feldgarden M."/>
            <person name="Courvalin P."/>
            <person name="Grillot-Courvalin C."/>
            <person name="Clermont D."/>
            <person name="Rocha E."/>
            <person name="Yoon E.-J."/>
            <person name="Nemec A."/>
            <person name="Young S.K."/>
            <person name="Zeng Q."/>
            <person name="Gargeya S."/>
            <person name="Fitzgerald M."/>
            <person name="Abouelleil A."/>
            <person name="Alvarado L."/>
            <person name="Berlin A.M."/>
            <person name="Chapman S.B."/>
            <person name="Gainer-Dewar J."/>
            <person name="Goldberg J."/>
            <person name="Gnerre S."/>
            <person name="Griggs A."/>
            <person name="Gujja S."/>
            <person name="Hansen M."/>
            <person name="Howarth C."/>
            <person name="Imamovic A."/>
            <person name="Ireland A."/>
            <person name="Larimer J."/>
            <person name="McCowan C."/>
            <person name="Murphy C."/>
            <person name="Pearson M."/>
            <person name="Poon T.W."/>
            <person name="Priest M."/>
            <person name="Roberts A."/>
            <person name="Saif S."/>
            <person name="Shea T."/>
            <person name="Sykes S."/>
            <person name="Wortman J."/>
            <person name="Nusbaum C."/>
            <person name="Birren B."/>
        </authorList>
    </citation>
    <scope>NUCLEOTIDE SEQUENCE [LARGE SCALE GENOMIC DNA]</scope>
    <source>
        <strain evidence="2 3">CIP 110357</strain>
    </source>
</reference>
<dbReference type="RefSeq" id="WP_004900964.1">
    <property type="nucleotide sequence ID" value="NZ_BBTI01000029.1"/>
</dbReference>
<accession>V2VVW1</accession>